<organism evidence="2 3">
    <name type="scientific">Scomber scombrus</name>
    <name type="common">Atlantic mackerel</name>
    <name type="synonym">Scomber vernalis</name>
    <dbReference type="NCBI Taxonomy" id="13677"/>
    <lineage>
        <taxon>Eukaryota</taxon>
        <taxon>Metazoa</taxon>
        <taxon>Chordata</taxon>
        <taxon>Craniata</taxon>
        <taxon>Vertebrata</taxon>
        <taxon>Euteleostomi</taxon>
        <taxon>Actinopterygii</taxon>
        <taxon>Neopterygii</taxon>
        <taxon>Teleostei</taxon>
        <taxon>Neoteleostei</taxon>
        <taxon>Acanthomorphata</taxon>
        <taxon>Pelagiaria</taxon>
        <taxon>Scombriformes</taxon>
        <taxon>Scombridae</taxon>
        <taxon>Scomber</taxon>
    </lineage>
</organism>
<accession>A0AAV1P595</accession>
<protein>
    <recommendedName>
        <fullName evidence="4">Interleukin-31</fullName>
    </recommendedName>
</protein>
<dbReference type="EMBL" id="CAWUFR010000094">
    <property type="protein sequence ID" value="CAK6966468.1"/>
    <property type="molecule type" value="Genomic_DNA"/>
</dbReference>
<evidence type="ECO:0000313" key="3">
    <source>
        <dbReference type="Proteomes" id="UP001314229"/>
    </source>
</evidence>
<reference evidence="2 3" key="1">
    <citation type="submission" date="2024-01" db="EMBL/GenBank/DDBJ databases">
        <authorList>
            <person name="Alioto T."/>
            <person name="Alioto T."/>
            <person name="Gomez Garrido J."/>
        </authorList>
    </citation>
    <scope>NUCLEOTIDE SEQUENCE [LARGE SCALE GENOMIC DNA]</scope>
</reference>
<sequence>MVTSLHVTAVVLLFLCLPIAQAACRSKRSSVLNESRQELLDETTRAVRNLTTSREIPETSSCLPLNTTELVGPERQPLTAYQLSSFRCLMLKVSKLNLQLKDDLKLISQMMWDMENVIGGSKAKQDCNIPPSEQDMCSYEYAKRLLQLLEQQLSKAEF</sequence>
<comment type="caution">
    <text evidence="2">The sequence shown here is derived from an EMBL/GenBank/DDBJ whole genome shotgun (WGS) entry which is preliminary data.</text>
</comment>
<evidence type="ECO:0000256" key="1">
    <source>
        <dbReference type="SAM" id="SignalP"/>
    </source>
</evidence>
<proteinExistence type="predicted"/>
<evidence type="ECO:0000313" key="2">
    <source>
        <dbReference type="EMBL" id="CAK6966468.1"/>
    </source>
</evidence>
<evidence type="ECO:0008006" key="4">
    <source>
        <dbReference type="Google" id="ProtNLM"/>
    </source>
</evidence>
<gene>
    <name evidence="2" type="ORF">FSCOSCO3_A011350</name>
</gene>
<name>A0AAV1P595_SCOSC</name>
<dbReference type="AlphaFoldDB" id="A0AAV1P595"/>
<feature type="chain" id="PRO_5043505715" description="Interleukin-31" evidence="1">
    <location>
        <begin position="23"/>
        <end position="158"/>
    </location>
</feature>
<keyword evidence="1" id="KW-0732">Signal</keyword>
<feature type="signal peptide" evidence="1">
    <location>
        <begin position="1"/>
        <end position="22"/>
    </location>
</feature>
<keyword evidence="3" id="KW-1185">Reference proteome</keyword>
<dbReference type="Proteomes" id="UP001314229">
    <property type="component" value="Unassembled WGS sequence"/>
</dbReference>